<feature type="region of interest" description="Disordered" evidence="1">
    <location>
        <begin position="1"/>
        <end position="80"/>
    </location>
</feature>
<keyword evidence="2" id="KW-0472">Membrane</keyword>
<feature type="transmembrane region" description="Helical" evidence="2">
    <location>
        <begin position="173"/>
        <end position="191"/>
    </location>
</feature>
<feature type="compositionally biased region" description="Polar residues" evidence="1">
    <location>
        <begin position="19"/>
        <end position="38"/>
    </location>
</feature>
<dbReference type="RefSeq" id="WP_101628703.1">
    <property type="nucleotide sequence ID" value="NZ_PKKJ01000018.1"/>
</dbReference>
<feature type="transmembrane region" description="Helical" evidence="2">
    <location>
        <begin position="197"/>
        <end position="217"/>
    </location>
</feature>
<proteinExistence type="predicted"/>
<feature type="transmembrane region" description="Helical" evidence="2">
    <location>
        <begin position="253"/>
        <end position="282"/>
    </location>
</feature>
<evidence type="ECO:0000256" key="2">
    <source>
        <dbReference type="SAM" id="Phobius"/>
    </source>
</evidence>
<feature type="transmembrane region" description="Helical" evidence="2">
    <location>
        <begin position="229"/>
        <end position="247"/>
    </location>
</feature>
<keyword evidence="2" id="KW-0812">Transmembrane</keyword>
<feature type="transmembrane region" description="Helical" evidence="2">
    <location>
        <begin position="140"/>
        <end position="161"/>
    </location>
</feature>
<protein>
    <submittedName>
        <fullName evidence="3">Uncharacterized protein</fullName>
    </submittedName>
</protein>
<accession>A0A2I1I3G4</accession>
<evidence type="ECO:0000313" key="3">
    <source>
        <dbReference type="EMBL" id="PKY65665.1"/>
    </source>
</evidence>
<evidence type="ECO:0000256" key="1">
    <source>
        <dbReference type="SAM" id="MobiDB-lite"/>
    </source>
</evidence>
<dbReference type="Proteomes" id="UP000234545">
    <property type="component" value="Unassembled WGS sequence"/>
</dbReference>
<gene>
    <name evidence="3" type="ORF">CYJ25_08410</name>
</gene>
<sequence length="300" mass="31719">MSTTGSPEPREVELIFDDPTSTGRPSAGSASSDGNSTLDSRDHVHFTQRSTPGTNEQTAPQPTTTQAGTASYTSGNVGREYSGDSIPTARLSETQLPSLQVLGISLLVALILNMLLAFTSLIPAIAGITAPLNTMLASTSALVATGLVSTLVAIAITFATWSYLRKRAENGRATAFVFITWLSWLLSGIFASASTGSLPFVVSAVAFCVSFTTTVHHMNNSTTRGITRWWEWVASAVSLIVIITAVLTGTATLASAIITSIISTAVTLMSIRVWNAFVAPIIDTREHVRSMMNVMRGAGF</sequence>
<feature type="compositionally biased region" description="Low complexity" evidence="1">
    <location>
        <begin position="57"/>
        <end position="70"/>
    </location>
</feature>
<dbReference type="AlphaFoldDB" id="A0A2I1I3G4"/>
<organism evidence="3 4">
    <name type="scientific">Schaalia turicensis</name>
    <dbReference type="NCBI Taxonomy" id="131111"/>
    <lineage>
        <taxon>Bacteria</taxon>
        <taxon>Bacillati</taxon>
        <taxon>Actinomycetota</taxon>
        <taxon>Actinomycetes</taxon>
        <taxon>Actinomycetales</taxon>
        <taxon>Actinomycetaceae</taxon>
        <taxon>Schaalia</taxon>
    </lineage>
</organism>
<reference evidence="3 4" key="1">
    <citation type="submission" date="2017-12" db="EMBL/GenBank/DDBJ databases">
        <title>Phylogenetic diversity of female urinary microbiome.</title>
        <authorList>
            <person name="Thomas-White K."/>
            <person name="Wolfe A.J."/>
        </authorList>
    </citation>
    <scope>NUCLEOTIDE SEQUENCE [LARGE SCALE GENOMIC DNA]</scope>
    <source>
        <strain evidence="3 4">UMB0250</strain>
    </source>
</reference>
<comment type="caution">
    <text evidence="3">The sequence shown here is derived from an EMBL/GenBank/DDBJ whole genome shotgun (WGS) entry which is preliminary data.</text>
</comment>
<keyword evidence="2" id="KW-1133">Transmembrane helix</keyword>
<feature type="transmembrane region" description="Helical" evidence="2">
    <location>
        <begin position="101"/>
        <end position="128"/>
    </location>
</feature>
<dbReference type="EMBL" id="PKKJ01000018">
    <property type="protein sequence ID" value="PKY65665.1"/>
    <property type="molecule type" value="Genomic_DNA"/>
</dbReference>
<name>A0A2I1I3G4_9ACTO</name>
<evidence type="ECO:0000313" key="4">
    <source>
        <dbReference type="Proteomes" id="UP000234545"/>
    </source>
</evidence>
<feature type="compositionally biased region" description="Polar residues" evidence="1">
    <location>
        <begin position="47"/>
        <end position="56"/>
    </location>
</feature>